<sequence>MVSITSCQDWDITTIEKIGNRMIGYHPIQYTLAKNNGSQCGYCSPGWVMALYSLLKTNKMTMLEIEKAFGSNICRCTGYRPILEAFKKFASDAPHTLEIPDIEDLKICDKTGKTCYMKNCEDSDWCFINKNELYNKVKHINLKDHRDWYRVEVLSDIFKIWQERGEKSYMLVNGNTGKGVIPILKYPEILIDISGLSELKGFYIDQNLVLRAGTTLTDTINIFAQVASHDNFKYLNILNEHLNLVAHIPVRNLGSIAGNLMLKHQNPKFQSDIYLLLETVGAQLVLIFGHGSRKTLSMHDFLIEDMTGKVIFYVLLPPLSKEHNVVTFKIMPRTQNAHAIVNAGFNYKLNDDNTVLDCRIVYGGLSPSFNRAFKAEQYLIGQPLFKNETLQSALKVLFIEVKVTEHLPEYPIEYRKQLALNLFYKGLLYLYSSDKLHYRYRSGAIKLHETRLLSKGLQEFTTDPKIWPLNQPIAKLDGLIQCAGESKYTEDLPSLPNEVFAAFVLTTVPLGRIESIDPSKALEECGVIAFYTASDIPGVNSFVLPNGSSFKNDEELLCNGEVKFYNQPLGIIVAETYEIAEKAANLVHVTYCNVREPIIDIKKAKNDPNRIQLVQSFKPTRTGTDIIKIITGETAIYSQYHFCMETLVCVTDITEEGLKIYAATQWASLIHGATARALNINQNRIDVYVRRVGGAYGIKISRVSQVAVASSLVSYKLNKPCRFILPLTTNMRSIGKRLPCSNNYEIAVNKDGVIQYLNHNLYSDNGYVVSEPLLNLGLDVYSNAYKNDTWSHKSYNAVTDTASNSWFRSPGTLEHVAMAETLMERIAYELNLDPLNVRLANLDTEKYSDLLEMLDTLKLKSEYEERKLKVDNFNSENRWKKRGLRFSFLRWTPKSRQYFDINLSVYSNDGTVSISHGGVEIGQGINTKAIQICAYLLKIPVEKVIIKPNDTFVAPNNIQTGGSTTSQNISIGVRKCCEQLLKRLEPVRIALHNPTWEELIRRAFQLEIDLQVHAFVNSTDAQNFDVYGITLAEVEIDVLTGESEIIRVDLIEDAGLSVSPELDVGQVEGAFIMGVGYWTSERLVYEPTSGELLTNRTWEYWVPQARDIPQDFRIYFRKGSFSNESIFGAKVTGEPATCMGIVVSFALRHAIAAARLETGISPTQWFQIDGSYSVDKVCLSCATTFEDFKFY</sequence>
<dbReference type="InterPro" id="IPR005107">
    <property type="entry name" value="CO_DH_flav_C"/>
</dbReference>
<dbReference type="FunFam" id="3.30.390.50:FF:000003">
    <property type="entry name" value="Aldehyde oxidase1"/>
    <property type="match status" value="1"/>
</dbReference>
<dbReference type="InterPro" id="IPR008274">
    <property type="entry name" value="AldOxase/xan_DH_MoCoBD1"/>
</dbReference>
<feature type="binding site" evidence="15">
    <location>
        <position position="43"/>
    </location>
    <ligand>
        <name>[2Fe-2S] cluster</name>
        <dbReference type="ChEBI" id="CHEBI:190135"/>
        <label>2</label>
    </ligand>
</feature>
<dbReference type="SUPFAM" id="SSF56176">
    <property type="entry name" value="FAD-binding/transporter-associated domain-like"/>
    <property type="match status" value="1"/>
</dbReference>
<dbReference type="Gene3D" id="3.90.1170.50">
    <property type="entry name" value="Aldehyde oxidase/xanthine dehydrogenase, a/b hammerhead"/>
    <property type="match status" value="1"/>
</dbReference>
<dbReference type="InterPro" id="IPR000674">
    <property type="entry name" value="Ald_Oxase/Xan_DH_a/b"/>
</dbReference>
<dbReference type="PANTHER" id="PTHR11908">
    <property type="entry name" value="XANTHINE DEHYDROGENASE"/>
    <property type="match status" value="1"/>
</dbReference>
<proteinExistence type="inferred from homology"/>
<dbReference type="InterPro" id="IPR037165">
    <property type="entry name" value="AldOxase/xan_DH_Mopterin-bd_sf"/>
</dbReference>
<feature type="non-terminal residue" evidence="17">
    <location>
        <position position="1191"/>
    </location>
</feature>
<evidence type="ECO:0000256" key="12">
    <source>
        <dbReference type="ARBA" id="ARBA00034078"/>
    </source>
</evidence>
<feature type="domain" description="FAD-binding PCMH-type" evidence="16">
    <location>
        <begin position="141"/>
        <end position="321"/>
    </location>
</feature>
<evidence type="ECO:0000256" key="8">
    <source>
        <dbReference type="ARBA" id="ARBA00023002"/>
    </source>
</evidence>
<feature type="binding site" evidence="14">
    <location>
        <position position="329"/>
    </location>
    <ligand>
        <name>FAD</name>
        <dbReference type="ChEBI" id="CHEBI:57692"/>
    </ligand>
</feature>
<dbReference type="Pfam" id="PF01315">
    <property type="entry name" value="Ald_Xan_dh_C"/>
    <property type="match status" value="1"/>
</dbReference>
<dbReference type="FunFam" id="3.30.365.10:FF:000002">
    <property type="entry name" value="Xanthine dehydrogenase oxidase"/>
    <property type="match status" value="1"/>
</dbReference>
<evidence type="ECO:0000256" key="10">
    <source>
        <dbReference type="ARBA" id="ARBA00023014"/>
    </source>
</evidence>
<comment type="cofactor">
    <cofactor evidence="15">
        <name>[2Fe-2S] cluster</name>
        <dbReference type="ChEBI" id="CHEBI:190135"/>
    </cofactor>
    <text evidence="15">Binds 2 [2Fe-2S] clusters.</text>
</comment>
<dbReference type="Proteomes" id="UP000838878">
    <property type="component" value="Chromosome 6"/>
</dbReference>
<feature type="active site" description="Proton acceptor" evidence="13">
    <location>
        <position position="1134"/>
    </location>
</feature>
<feature type="binding site" evidence="15">
    <location>
        <position position="665"/>
    </location>
    <ligand>
        <name>Mo-molybdopterin</name>
        <dbReference type="ChEBI" id="CHEBI:71302"/>
    </ligand>
    <ligandPart>
        <name>Mo</name>
        <dbReference type="ChEBI" id="CHEBI:28685"/>
    </ligandPart>
</feature>
<feature type="binding site" evidence="15">
    <location>
        <position position="74"/>
    </location>
    <ligand>
        <name>[2Fe-2S] cluster</name>
        <dbReference type="ChEBI" id="CHEBI:190135"/>
        <label>2</label>
    </ligand>
</feature>
<keyword evidence="14" id="KW-0285">Flavoprotein</keyword>
<dbReference type="Gene3D" id="1.10.150.120">
    <property type="entry name" value="[2Fe-2S]-binding domain"/>
    <property type="match status" value="1"/>
</dbReference>
<dbReference type="PANTHER" id="PTHR11908:SF132">
    <property type="entry name" value="ALDEHYDE OXIDASE 1-RELATED"/>
    <property type="match status" value="1"/>
</dbReference>
<gene>
    <name evidence="17" type="ORF">BINO364_LOCUS12230</name>
</gene>
<dbReference type="GO" id="GO:0005506">
    <property type="term" value="F:iron ion binding"/>
    <property type="evidence" value="ECO:0007669"/>
    <property type="project" value="InterPro"/>
</dbReference>
<dbReference type="InterPro" id="IPR002888">
    <property type="entry name" value="2Fe-2S-bd"/>
</dbReference>
<evidence type="ECO:0000256" key="5">
    <source>
        <dbReference type="ARBA" id="ARBA00022505"/>
    </source>
</evidence>
<name>A0A8J9V7T2_9NEOP</name>
<comment type="cofactor">
    <cofactor evidence="1 14">
        <name>FAD</name>
        <dbReference type="ChEBI" id="CHEBI:57692"/>
    </cofactor>
</comment>
<dbReference type="SUPFAM" id="SSF54665">
    <property type="entry name" value="CO dehydrogenase molybdoprotein N-domain-like"/>
    <property type="match status" value="1"/>
</dbReference>
<feature type="binding site" evidence="14">
    <location>
        <begin position="255"/>
        <end position="259"/>
    </location>
    <ligand>
        <name>FAD</name>
        <dbReference type="ChEBI" id="CHEBI:57692"/>
    </ligand>
</feature>
<dbReference type="InterPro" id="IPR036683">
    <property type="entry name" value="CO_DH_flav_C_dom_sf"/>
</dbReference>
<evidence type="ECO:0000256" key="7">
    <source>
        <dbReference type="ARBA" id="ARBA00022723"/>
    </source>
</evidence>
<evidence type="ECO:0000313" key="17">
    <source>
        <dbReference type="EMBL" id="CAH0726812.1"/>
    </source>
</evidence>
<evidence type="ECO:0000256" key="6">
    <source>
        <dbReference type="ARBA" id="ARBA00022714"/>
    </source>
</evidence>
<dbReference type="SMART" id="SM01092">
    <property type="entry name" value="CO_deh_flav_C"/>
    <property type="match status" value="1"/>
</dbReference>
<dbReference type="InterPro" id="IPR016169">
    <property type="entry name" value="FAD-bd_PCMH_sub2"/>
</dbReference>
<dbReference type="InterPro" id="IPR016208">
    <property type="entry name" value="Ald_Oxase/xanthine_DH-like"/>
</dbReference>
<keyword evidence="14" id="KW-0274">FAD</keyword>
<dbReference type="Gene3D" id="3.30.390.50">
    <property type="entry name" value="CO dehydrogenase flavoprotein, C-terminal domain"/>
    <property type="match status" value="1"/>
</dbReference>
<dbReference type="Gene3D" id="3.30.365.10">
    <property type="entry name" value="Aldehyde oxidase/xanthine dehydrogenase, molybdopterin binding domain"/>
    <property type="match status" value="4"/>
</dbReference>
<keyword evidence="8" id="KW-0560">Oxidoreductase</keyword>
<dbReference type="Pfam" id="PF02738">
    <property type="entry name" value="MoCoBD_1"/>
    <property type="match status" value="1"/>
</dbReference>
<keyword evidence="5 15" id="KW-0500">Molybdenum</keyword>
<dbReference type="InterPro" id="IPR002346">
    <property type="entry name" value="Mopterin_DH_FAD-bd"/>
</dbReference>
<dbReference type="OrthoDB" id="8300278at2759"/>
<feature type="binding site" evidence="15">
    <location>
        <position position="962"/>
    </location>
    <ligand>
        <name>Mo-molybdopterin</name>
        <dbReference type="ChEBI" id="CHEBI:71302"/>
    </ligand>
    <ligandPart>
        <name>Mo</name>
        <dbReference type="ChEBI" id="CHEBI:28685"/>
    </ligandPart>
</feature>
<reference evidence="17" key="1">
    <citation type="submission" date="2021-12" db="EMBL/GenBank/DDBJ databases">
        <authorList>
            <person name="Martin H S."/>
        </authorList>
    </citation>
    <scope>NUCLEOTIDE SEQUENCE</scope>
</reference>
<dbReference type="SMART" id="SM01008">
    <property type="entry name" value="Ald_Xan_dh_C"/>
    <property type="match status" value="1"/>
</dbReference>
<dbReference type="GO" id="GO:0071949">
    <property type="term" value="F:FAD binding"/>
    <property type="evidence" value="ECO:0007669"/>
    <property type="project" value="InterPro"/>
</dbReference>
<dbReference type="Gene3D" id="3.30.465.10">
    <property type="match status" value="1"/>
</dbReference>
<dbReference type="InterPro" id="IPR046867">
    <property type="entry name" value="AldOxase/xan_DH_MoCoBD2"/>
</dbReference>
<keyword evidence="18" id="KW-1185">Reference proteome</keyword>
<comment type="subcellular location">
    <subcellularLocation>
        <location evidence="2">Peroxisome</location>
    </subcellularLocation>
</comment>
<dbReference type="FunFam" id="3.30.365.10:FF:000001">
    <property type="entry name" value="Xanthine dehydrogenase oxidase"/>
    <property type="match status" value="1"/>
</dbReference>
<feature type="binding site" evidence="15">
    <location>
        <position position="40"/>
    </location>
    <ligand>
        <name>[2Fe-2S] cluster</name>
        <dbReference type="ChEBI" id="CHEBI:190135"/>
        <label>2</label>
    </ligand>
</feature>
<dbReference type="SUPFAM" id="SSF55447">
    <property type="entry name" value="CO dehydrogenase flavoprotein C-terminal domain-like"/>
    <property type="match status" value="1"/>
</dbReference>
<dbReference type="Pfam" id="PF00941">
    <property type="entry name" value="FAD_binding_5"/>
    <property type="match status" value="1"/>
</dbReference>
<accession>A0A8J9V7T2</accession>
<comment type="cofactor">
    <cofactor evidence="15">
        <name>Mo-molybdopterin</name>
        <dbReference type="ChEBI" id="CHEBI:71302"/>
    </cofactor>
    <text evidence="15">Binds 1 Mo-molybdopterin (Mo-MPT) cofactor per subunit.</text>
</comment>
<dbReference type="GO" id="GO:0005777">
    <property type="term" value="C:peroxisome"/>
    <property type="evidence" value="ECO:0007669"/>
    <property type="project" value="UniProtKB-SubCell"/>
</dbReference>
<evidence type="ECO:0000256" key="9">
    <source>
        <dbReference type="ARBA" id="ARBA00023004"/>
    </source>
</evidence>
<keyword evidence="10 15" id="KW-0411">Iron-sulfur</keyword>
<dbReference type="FunFam" id="3.90.1170.50:FF:000003">
    <property type="entry name" value="Aldehyde oxidase"/>
    <property type="match status" value="1"/>
</dbReference>
<evidence type="ECO:0000313" key="18">
    <source>
        <dbReference type="Proteomes" id="UP000838878"/>
    </source>
</evidence>
<dbReference type="InterPro" id="IPR036318">
    <property type="entry name" value="FAD-bd_PCMH-like_sf"/>
</dbReference>
<dbReference type="PROSITE" id="PS51387">
    <property type="entry name" value="FAD_PCMH"/>
    <property type="match status" value="1"/>
</dbReference>
<feature type="binding site" evidence="15">
    <location>
        <position position="808"/>
    </location>
    <ligand>
        <name>Mo-molybdopterin</name>
        <dbReference type="ChEBI" id="CHEBI:71302"/>
    </ligand>
    <ligandPart>
        <name>Mo</name>
        <dbReference type="ChEBI" id="CHEBI:28685"/>
    </ligandPart>
</feature>
<evidence type="ECO:0000259" key="16">
    <source>
        <dbReference type="PROSITE" id="PS51387"/>
    </source>
</evidence>
<evidence type="ECO:0000256" key="2">
    <source>
        <dbReference type="ARBA" id="ARBA00004275"/>
    </source>
</evidence>
<dbReference type="InterPro" id="IPR036856">
    <property type="entry name" value="Ald_Oxase/Xan_DH_a/b_sf"/>
</dbReference>
<dbReference type="SUPFAM" id="SSF47741">
    <property type="entry name" value="CO dehydrogenase ISP C-domain like"/>
    <property type="match status" value="1"/>
</dbReference>
<dbReference type="GO" id="GO:0051537">
    <property type="term" value="F:2 iron, 2 sulfur cluster binding"/>
    <property type="evidence" value="ECO:0007669"/>
    <property type="project" value="UniProtKB-KW"/>
</dbReference>
<dbReference type="Pfam" id="PF20256">
    <property type="entry name" value="MoCoBD_2"/>
    <property type="match status" value="1"/>
</dbReference>
<dbReference type="GO" id="GO:0016491">
    <property type="term" value="F:oxidoreductase activity"/>
    <property type="evidence" value="ECO:0007669"/>
    <property type="project" value="UniProtKB-KW"/>
</dbReference>
<comment type="subunit">
    <text evidence="4">Homodimer.</text>
</comment>
<keyword evidence="9 15" id="KW-0408">Iron</keyword>
<evidence type="ECO:0000256" key="13">
    <source>
        <dbReference type="PIRSR" id="PIRSR000127-1"/>
    </source>
</evidence>
<dbReference type="Pfam" id="PF01799">
    <property type="entry name" value="Fer2_2"/>
    <property type="match status" value="1"/>
</dbReference>
<evidence type="ECO:0000256" key="14">
    <source>
        <dbReference type="PIRSR" id="PIRSR000127-2"/>
    </source>
</evidence>
<comment type="similarity">
    <text evidence="3">Belongs to the xanthine dehydrogenase family.</text>
</comment>
<evidence type="ECO:0000256" key="1">
    <source>
        <dbReference type="ARBA" id="ARBA00001974"/>
    </source>
</evidence>
<dbReference type="SUPFAM" id="SSF56003">
    <property type="entry name" value="Molybdenum cofactor-binding domain"/>
    <property type="match status" value="1"/>
</dbReference>
<dbReference type="AlphaFoldDB" id="A0A8J9V7T2"/>
<dbReference type="PIRSF" id="PIRSF000127">
    <property type="entry name" value="Xanthine_DH"/>
    <property type="match status" value="1"/>
</dbReference>
<comment type="cofactor">
    <cofactor evidence="12">
        <name>[2Fe-2S] cluster</name>
        <dbReference type="ChEBI" id="CHEBI:190135"/>
    </cofactor>
</comment>
<evidence type="ECO:0000256" key="3">
    <source>
        <dbReference type="ARBA" id="ARBA00006849"/>
    </source>
</evidence>
<evidence type="ECO:0000256" key="15">
    <source>
        <dbReference type="PIRSR" id="PIRSR000127-3"/>
    </source>
</evidence>
<dbReference type="InterPro" id="IPR016166">
    <property type="entry name" value="FAD-bd_PCMH"/>
</dbReference>
<evidence type="ECO:0000256" key="11">
    <source>
        <dbReference type="ARBA" id="ARBA00023140"/>
    </source>
</evidence>
<organism evidence="17 18">
    <name type="scientific">Brenthis ino</name>
    <name type="common">lesser marbled fritillary</name>
    <dbReference type="NCBI Taxonomy" id="405034"/>
    <lineage>
        <taxon>Eukaryota</taxon>
        <taxon>Metazoa</taxon>
        <taxon>Ecdysozoa</taxon>
        <taxon>Arthropoda</taxon>
        <taxon>Hexapoda</taxon>
        <taxon>Insecta</taxon>
        <taxon>Pterygota</taxon>
        <taxon>Neoptera</taxon>
        <taxon>Endopterygota</taxon>
        <taxon>Lepidoptera</taxon>
        <taxon>Glossata</taxon>
        <taxon>Ditrysia</taxon>
        <taxon>Papilionoidea</taxon>
        <taxon>Nymphalidae</taxon>
        <taxon>Heliconiinae</taxon>
        <taxon>Argynnini</taxon>
        <taxon>Brenthis</taxon>
    </lineage>
</organism>
<protein>
    <recommendedName>
        <fullName evidence="16">FAD-binding PCMH-type domain-containing protein</fullName>
    </recommendedName>
</protein>
<dbReference type="InterPro" id="IPR036884">
    <property type="entry name" value="2Fe-2S-bd_dom_sf"/>
</dbReference>
<dbReference type="Pfam" id="PF03450">
    <property type="entry name" value="CO_deh_flav_C"/>
    <property type="match status" value="1"/>
</dbReference>
<evidence type="ECO:0000256" key="4">
    <source>
        <dbReference type="ARBA" id="ARBA00011738"/>
    </source>
</evidence>
<dbReference type="EMBL" id="OV170226">
    <property type="protein sequence ID" value="CAH0726812.1"/>
    <property type="molecule type" value="Genomic_DNA"/>
</dbReference>
<keyword evidence="7 15" id="KW-0479">Metal-binding</keyword>
<keyword evidence="6 15" id="KW-0001">2Fe-2S</keyword>
<keyword evidence="11" id="KW-0576">Peroxisome</keyword>
<feature type="binding site" evidence="15">
    <location>
        <position position="76"/>
    </location>
    <ligand>
        <name>[2Fe-2S] cluster</name>
        <dbReference type="ChEBI" id="CHEBI:190135"/>
        <label>2</label>
    </ligand>
</feature>